<dbReference type="InParanoid" id="Q231Q7"/>
<name>Q231Q7_TETTS</name>
<organism evidence="3 4">
    <name type="scientific">Tetrahymena thermophila (strain SB210)</name>
    <dbReference type="NCBI Taxonomy" id="312017"/>
    <lineage>
        <taxon>Eukaryota</taxon>
        <taxon>Sar</taxon>
        <taxon>Alveolata</taxon>
        <taxon>Ciliophora</taxon>
        <taxon>Intramacronucleata</taxon>
        <taxon>Oligohymenophorea</taxon>
        <taxon>Hymenostomatida</taxon>
        <taxon>Tetrahymenina</taxon>
        <taxon>Tetrahymenidae</taxon>
        <taxon>Tetrahymena</taxon>
    </lineage>
</organism>
<dbReference type="InterPro" id="IPR016024">
    <property type="entry name" value="ARM-type_fold"/>
</dbReference>
<dbReference type="GO" id="GO:0008270">
    <property type="term" value="F:zinc ion binding"/>
    <property type="evidence" value="ECO:0007669"/>
    <property type="project" value="UniProtKB-KW"/>
</dbReference>
<proteinExistence type="predicted"/>
<dbReference type="SUPFAM" id="SSF48371">
    <property type="entry name" value="ARM repeat"/>
    <property type="match status" value="2"/>
</dbReference>
<keyword evidence="4" id="KW-1185">Reference proteome</keyword>
<dbReference type="OrthoDB" id="247006at2759"/>
<dbReference type="AlphaFoldDB" id="Q231Q7"/>
<dbReference type="PANTHER" id="PTHR21356">
    <property type="entry name" value="ARMADILLO REPEAT CONTAINING 2"/>
    <property type="match status" value="1"/>
</dbReference>
<dbReference type="Proteomes" id="UP000009168">
    <property type="component" value="Unassembled WGS sequence"/>
</dbReference>
<evidence type="ECO:0000259" key="2">
    <source>
        <dbReference type="PROSITE" id="PS50157"/>
    </source>
</evidence>
<dbReference type="SMART" id="SM00185">
    <property type="entry name" value="ARM"/>
    <property type="match status" value="4"/>
</dbReference>
<dbReference type="KEGG" id="tet:TTHERM_00784320"/>
<dbReference type="InterPro" id="IPR011989">
    <property type="entry name" value="ARM-like"/>
</dbReference>
<dbReference type="InterPro" id="IPR038905">
    <property type="entry name" value="ARMC2"/>
</dbReference>
<keyword evidence="1" id="KW-0863">Zinc-finger</keyword>
<dbReference type="eggNOG" id="KOG1048">
    <property type="taxonomic scope" value="Eukaryota"/>
</dbReference>
<protein>
    <submittedName>
        <fullName evidence="3">Zinc finger, C2H2 type family protein</fullName>
    </submittedName>
</protein>
<dbReference type="RefSeq" id="XP_001011490.2">
    <property type="nucleotide sequence ID" value="XM_001011490.2"/>
</dbReference>
<keyword evidence="1" id="KW-0479">Metal-binding</keyword>
<dbReference type="STRING" id="312017.Q231Q7"/>
<accession>Q231Q7</accession>
<evidence type="ECO:0000313" key="3">
    <source>
        <dbReference type="EMBL" id="EAR91245.2"/>
    </source>
</evidence>
<dbReference type="PANTHER" id="PTHR21356:SF1">
    <property type="entry name" value="ARMADILLO REPEAT-CONTAINING PROTEIN 2"/>
    <property type="match status" value="1"/>
</dbReference>
<dbReference type="GO" id="GO:0044782">
    <property type="term" value="P:cilium organization"/>
    <property type="evidence" value="ECO:0007669"/>
    <property type="project" value="TreeGrafter"/>
</dbReference>
<dbReference type="SMART" id="SM00355">
    <property type="entry name" value="ZnF_C2H2"/>
    <property type="match status" value="1"/>
</dbReference>
<dbReference type="InterPro" id="IPR000225">
    <property type="entry name" value="Armadillo"/>
</dbReference>
<dbReference type="GeneID" id="7842007"/>
<feature type="domain" description="C2H2-type" evidence="2">
    <location>
        <begin position="691"/>
        <end position="718"/>
    </location>
</feature>
<evidence type="ECO:0000256" key="1">
    <source>
        <dbReference type="PROSITE-ProRule" id="PRU00042"/>
    </source>
</evidence>
<dbReference type="Gene3D" id="1.25.10.10">
    <property type="entry name" value="Leucine-rich Repeat Variant"/>
    <property type="match status" value="2"/>
</dbReference>
<dbReference type="EMBL" id="GG662770">
    <property type="protein sequence ID" value="EAR91245.2"/>
    <property type="molecule type" value="Genomic_DNA"/>
</dbReference>
<dbReference type="PROSITE" id="PS00028">
    <property type="entry name" value="ZINC_FINGER_C2H2_1"/>
    <property type="match status" value="1"/>
</dbReference>
<dbReference type="PROSITE" id="PS50157">
    <property type="entry name" value="ZINC_FINGER_C2H2_2"/>
    <property type="match status" value="1"/>
</dbReference>
<sequence>MDLLKKRNSRNIIGSKSVQNINARKEDLKDQDPADIQEKEYQNYKQFDTEFSQILQRLQQLQSKEQLLKLNDNQIKELCQKIYILIFDWQKQTKENQEIYCRESLLQGLISLLINLQSVKGRVRILKQSLQMFRVIGYQRIVDPNNECTETIMTTQDYLELVITVLKEIFNYTKDKDIISILVEEGIFGEVVETLQSLKAYITSKYNQITGIDILYIFIQILKNLANEEKLRYRFFEKRAMDIISGYLHHFELTQDEKEEERDQKIMKLYSQITALLRNLAVDINCTKVFLEFGIIDKLCLSIVLYPNEQNELMLNTMRILSKISLNKECSLKIFENQDCIKNICSLFKIFKTNIFIIIRISFIFANITTYNESIRNMIYFQFNAFKDIYNCFEYYAQRELTPLKNETVDKLGLSTAAWDFKIMQKESDSEALIKLLRLIANLMTVQEIGTHLITKKGVYYHDLIKKCKLILQKYKDINEKNQEIINCVLSCLANVSFYDKQAALTNDFEQKNMKAELVIQIGSYIMQNDSEDICCEALRVLSNLSRSKDLIKQIIKFKLLDAVILLLDSNSKDIVYYAIGTLINLTNSEDIKKLMDNSVMDSLLQIVEDCTLDDNDLISITLKCVGNIMENNNKIQQDYTKKIEAALMKYGEECDIVISHTKQETDKITEIYELRGLINQILNSMPEEMYACLVPNCGRKFKEHSEYIKHMQRRHNL</sequence>
<keyword evidence="1" id="KW-0862">Zinc</keyword>
<reference evidence="4" key="1">
    <citation type="journal article" date="2006" name="PLoS Biol.">
        <title>Macronuclear genome sequence of the ciliate Tetrahymena thermophila, a model eukaryote.</title>
        <authorList>
            <person name="Eisen J.A."/>
            <person name="Coyne R.S."/>
            <person name="Wu M."/>
            <person name="Wu D."/>
            <person name="Thiagarajan M."/>
            <person name="Wortman J.R."/>
            <person name="Badger J.H."/>
            <person name="Ren Q."/>
            <person name="Amedeo P."/>
            <person name="Jones K.M."/>
            <person name="Tallon L.J."/>
            <person name="Delcher A.L."/>
            <person name="Salzberg S.L."/>
            <person name="Silva J.C."/>
            <person name="Haas B.J."/>
            <person name="Majoros W.H."/>
            <person name="Farzad M."/>
            <person name="Carlton J.M."/>
            <person name="Smith R.K. Jr."/>
            <person name="Garg J."/>
            <person name="Pearlman R.E."/>
            <person name="Karrer K.M."/>
            <person name="Sun L."/>
            <person name="Manning G."/>
            <person name="Elde N.C."/>
            <person name="Turkewitz A.P."/>
            <person name="Asai D.J."/>
            <person name="Wilkes D.E."/>
            <person name="Wang Y."/>
            <person name="Cai H."/>
            <person name="Collins K."/>
            <person name="Stewart B.A."/>
            <person name="Lee S.R."/>
            <person name="Wilamowska K."/>
            <person name="Weinberg Z."/>
            <person name="Ruzzo W.L."/>
            <person name="Wloga D."/>
            <person name="Gaertig J."/>
            <person name="Frankel J."/>
            <person name="Tsao C.-C."/>
            <person name="Gorovsky M.A."/>
            <person name="Keeling P.J."/>
            <person name="Waller R.F."/>
            <person name="Patron N.J."/>
            <person name="Cherry J.M."/>
            <person name="Stover N.A."/>
            <person name="Krieger C.J."/>
            <person name="del Toro C."/>
            <person name="Ryder H.F."/>
            <person name="Williamson S.C."/>
            <person name="Barbeau R.A."/>
            <person name="Hamilton E.P."/>
            <person name="Orias E."/>
        </authorList>
    </citation>
    <scope>NUCLEOTIDE SEQUENCE [LARGE SCALE GENOMIC DNA]</scope>
    <source>
        <strain evidence="4">SB210</strain>
    </source>
</reference>
<dbReference type="HOGENOM" id="CLU_400916_0_0_1"/>
<evidence type="ECO:0000313" key="4">
    <source>
        <dbReference type="Proteomes" id="UP000009168"/>
    </source>
</evidence>
<gene>
    <name evidence="3" type="ORF">TTHERM_00784320</name>
</gene>
<dbReference type="InterPro" id="IPR013087">
    <property type="entry name" value="Znf_C2H2_type"/>
</dbReference>